<evidence type="ECO:0000313" key="3">
    <source>
        <dbReference type="Proteomes" id="UP000789390"/>
    </source>
</evidence>
<dbReference type="EMBL" id="CAKKLH010000212">
    <property type="protein sequence ID" value="CAH0106027.1"/>
    <property type="molecule type" value="Genomic_DNA"/>
</dbReference>
<reference evidence="2" key="1">
    <citation type="submission" date="2021-11" db="EMBL/GenBank/DDBJ databases">
        <authorList>
            <person name="Schell T."/>
        </authorList>
    </citation>
    <scope>NUCLEOTIDE SEQUENCE</scope>
    <source>
        <strain evidence="2">M5</strain>
    </source>
</reference>
<sequence length="36" mass="4141">MWFQPEKKGSSTVRKSTDKNKHLKPPHDDVGIATEF</sequence>
<comment type="caution">
    <text evidence="2">The sequence shown here is derived from an EMBL/GenBank/DDBJ whole genome shotgun (WGS) entry which is preliminary data.</text>
</comment>
<feature type="region of interest" description="Disordered" evidence="1">
    <location>
        <begin position="1"/>
        <end position="36"/>
    </location>
</feature>
<dbReference type="AlphaFoldDB" id="A0A8J2RTG5"/>
<protein>
    <submittedName>
        <fullName evidence="2">Uncharacterized protein</fullName>
    </submittedName>
</protein>
<dbReference type="Proteomes" id="UP000789390">
    <property type="component" value="Unassembled WGS sequence"/>
</dbReference>
<organism evidence="2 3">
    <name type="scientific">Daphnia galeata</name>
    <dbReference type="NCBI Taxonomy" id="27404"/>
    <lineage>
        <taxon>Eukaryota</taxon>
        <taxon>Metazoa</taxon>
        <taxon>Ecdysozoa</taxon>
        <taxon>Arthropoda</taxon>
        <taxon>Crustacea</taxon>
        <taxon>Branchiopoda</taxon>
        <taxon>Diplostraca</taxon>
        <taxon>Cladocera</taxon>
        <taxon>Anomopoda</taxon>
        <taxon>Daphniidae</taxon>
        <taxon>Daphnia</taxon>
    </lineage>
</organism>
<keyword evidence="3" id="KW-1185">Reference proteome</keyword>
<gene>
    <name evidence="2" type="ORF">DGAL_LOCUS9175</name>
</gene>
<evidence type="ECO:0000313" key="2">
    <source>
        <dbReference type="EMBL" id="CAH0106027.1"/>
    </source>
</evidence>
<feature type="compositionally biased region" description="Basic and acidic residues" evidence="1">
    <location>
        <begin position="1"/>
        <end position="30"/>
    </location>
</feature>
<name>A0A8J2RTG5_9CRUS</name>
<accession>A0A8J2RTG5</accession>
<evidence type="ECO:0000256" key="1">
    <source>
        <dbReference type="SAM" id="MobiDB-lite"/>
    </source>
</evidence>
<proteinExistence type="predicted"/>